<organism evidence="9">
    <name type="scientific">Oryza barthii</name>
    <dbReference type="NCBI Taxonomy" id="65489"/>
    <lineage>
        <taxon>Eukaryota</taxon>
        <taxon>Viridiplantae</taxon>
        <taxon>Streptophyta</taxon>
        <taxon>Embryophyta</taxon>
        <taxon>Tracheophyta</taxon>
        <taxon>Spermatophyta</taxon>
        <taxon>Magnoliopsida</taxon>
        <taxon>Liliopsida</taxon>
        <taxon>Poales</taxon>
        <taxon>Poaceae</taxon>
        <taxon>BOP clade</taxon>
        <taxon>Oryzoideae</taxon>
        <taxon>Oryzeae</taxon>
        <taxon>Oryzinae</taxon>
        <taxon>Oryza</taxon>
    </lineage>
</organism>
<dbReference type="EnsemblPlants" id="OBART10G07990.1">
    <property type="protein sequence ID" value="OBART10G07990.1"/>
    <property type="gene ID" value="OBART10G07990"/>
</dbReference>
<dbReference type="Proteomes" id="UP000026960">
    <property type="component" value="Chromosome 10"/>
</dbReference>
<dbReference type="Gramene" id="OBART10G07970.1">
    <property type="protein sequence ID" value="OBART10G07970.1"/>
    <property type="gene ID" value="OBART10G07970"/>
</dbReference>
<dbReference type="GO" id="GO:0005524">
    <property type="term" value="F:ATP binding"/>
    <property type="evidence" value="ECO:0007669"/>
    <property type="project" value="UniProtKB-KW"/>
</dbReference>
<dbReference type="PaxDb" id="65489-OBART10G07970.1"/>
<dbReference type="Gene3D" id="1.10.510.10">
    <property type="entry name" value="Transferase(Phosphotransferase) domain 1"/>
    <property type="match status" value="1"/>
</dbReference>
<comment type="catalytic activity">
    <reaction evidence="8">
        <text>L-seryl-[protein] + ATP = O-phospho-L-seryl-[protein] + ADP + H(+)</text>
        <dbReference type="Rhea" id="RHEA:17989"/>
        <dbReference type="Rhea" id="RHEA-COMP:9863"/>
        <dbReference type="Rhea" id="RHEA-COMP:11604"/>
        <dbReference type="ChEBI" id="CHEBI:15378"/>
        <dbReference type="ChEBI" id="CHEBI:29999"/>
        <dbReference type="ChEBI" id="CHEBI:30616"/>
        <dbReference type="ChEBI" id="CHEBI:83421"/>
        <dbReference type="ChEBI" id="CHEBI:456216"/>
        <dbReference type="EC" id="2.7.11.1"/>
    </reaction>
</comment>
<dbReference type="InterPro" id="IPR011009">
    <property type="entry name" value="Kinase-like_dom_sf"/>
</dbReference>
<reference evidence="9" key="2">
    <citation type="submission" date="2015-03" db="UniProtKB">
        <authorList>
            <consortium name="EnsemblPlants"/>
        </authorList>
    </citation>
    <scope>IDENTIFICATION</scope>
</reference>
<name>A0A0D3HD00_9ORYZ</name>
<keyword evidence="4" id="KW-0547">Nucleotide-binding</keyword>
<evidence type="ECO:0000313" key="9">
    <source>
        <dbReference type="EnsemblPlants" id="OBART10G07970.1"/>
    </source>
</evidence>
<dbReference type="AlphaFoldDB" id="A0A0D3HD00"/>
<dbReference type="eggNOG" id="KOG0610">
    <property type="taxonomic scope" value="Eukaryota"/>
</dbReference>
<evidence type="ECO:0000256" key="6">
    <source>
        <dbReference type="ARBA" id="ARBA00022840"/>
    </source>
</evidence>
<proteinExistence type="predicted"/>
<evidence type="ECO:0000256" key="2">
    <source>
        <dbReference type="ARBA" id="ARBA00022527"/>
    </source>
</evidence>
<dbReference type="HOGENOM" id="CLU_2516182_0_0_1"/>
<evidence type="ECO:0000256" key="7">
    <source>
        <dbReference type="ARBA" id="ARBA00047899"/>
    </source>
</evidence>
<reference evidence="9" key="1">
    <citation type="journal article" date="2009" name="Rice">
        <title>De Novo Next Generation Sequencing of Plant Genomes.</title>
        <authorList>
            <person name="Rounsley S."/>
            <person name="Marri P.R."/>
            <person name="Yu Y."/>
            <person name="He R."/>
            <person name="Sisneros N."/>
            <person name="Goicoechea J.L."/>
            <person name="Lee S.J."/>
            <person name="Angelova A."/>
            <person name="Kudrna D."/>
            <person name="Luo M."/>
            <person name="Affourtit J."/>
            <person name="Desany B."/>
            <person name="Knight J."/>
            <person name="Niazi F."/>
            <person name="Egholm M."/>
            <person name="Wing R.A."/>
        </authorList>
    </citation>
    <scope>NUCLEOTIDE SEQUENCE [LARGE SCALE GENOMIC DNA]</scope>
    <source>
        <strain evidence="9">IRGC 105608</strain>
    </source>
</reference>
<evidence type="ECO:0000256" key="5">
    <source>
        <dbReference type="ARBA" id="ARBA00022777"/>
    </source>
</evidence>
<protein>
    <recommendedName>
        <fullName evidence="1">non-specific serine/threonine protein kinase</fullName>
        <ecNumber evidence="1">2.7.11.1</ecNumber>
    </recommendedName>
</protein>
<evidence type="ECO:0000313" key="10">
    <source>
        <dbReference type="Proteomes" id="UP000026960"/>
    </source>
</evidence>
<keyword evidence="10" id="KW-1185">Reference proteome</keyword>
<dbReference type="GO" id="GO:0004674">
    <property type="term" value="F:protein serine/threonine kinase activity"/>
    <property type="evidence" value="ECO:0007669"/>
    <property type="project" value="UniProtKB-KW"/>
</dbReference>
<evidence type="ECO:0000256" key="8">
    <source>
        <dbReference type="ARBA" id="ARBA00048679"/>
    </source>
</evidence>
<sequence>MPGRRFPIPFARFYATEVLLALEYLHMMGIAAEPVHARSSSFVGTHEYVVPEVARGGGHSAGMDWWSYGMEFPSAVDASLHDPAT</sequence>
<keyword evidence="5" id="KW-0418">Kinase</keyword>
<keyword evidence="3" id="KW-0808">Transferase</keyword>
<dbReference type="Gramene" id="OBART10G07990.1">
    <property type="protein sequence ID" value="OBART10G07990.1"/>
    <property type="gene ID" value="OBART10G07990"/>
</dbReference>
<keyword evidence="6" id="KW-0067">ATP-binding</keyword>
<dbReference type="SUPFAM" id="SSF56112">
    <property type="entry name" value="Protein kinase-like (PK-like)"/>
    <property type="match status" value="1"/>
</dbReference>
<evidence type="ECO:0000256" key="1">
    <source>
        <dbReference type="ARBA" id="ARBA00012513"/>
    </source>
</evidence>
<dbReference type="PANTHER" id="PTHR45637">
    <property type="entry name" value="FLIPPASE KINASE 1-RELATED"/>
    <property type="match status" value="1"/>
</dbReference>
<comment type="catalytic activity">
    <reaction evidence="7">
        <text>L-threonyl-[protein] + ATP = O-phospho-L-threonyl-[protein] + ADP + H(+)</text>
        <dbReference type="Rhea" id="RHEA:46608"/>
        <dbReference type="Rhea" id="RHEA-COMP:11060"/>
        <dbReference type="Rhea" id="RHEA-COMP:11605"/>
        <dbReference type="ChEBI" id="CHEBI:15378"/>
        <dbReference type="ChEBI" id="CHEBI:30013"/>
        <dbReference type="ChEBI" id="CHEBI:30616"/>
        <dbReference type="ChEBI" id="CHEBI:61977"/>
        <dbReference type="ChEBI" id="CHEBI:456216"/>
        <dbReference type="EC" id="2.7.11.1"/>
    </reaction>
</comment>
<evidence type="ECO:0000256" key="3">
    <source>
        <dbReference type="ARBA" id="ARBA00022679"/>
    </source>
</evidence>
<evidence type="ECO:0000256" key="4">
    <source>
        <dbReference type="ARBA" id="ARBA00022741"/>
    </source>
</evidence>
<accession>A0A0D3HD00</accession>
<dbReference type="EnsemblPlants" id="OBART10G07970.1">
    <property type="protein sequence ID" value="OBART10G07970.1"/>
    <property type="gene ID" value="OBART10G07970"/>
</dbReference>
<dbReference type="EC" id="2.7.11.1" evidence="1"/>
<keyword evidence="2" id="KW-0723">Serine/threonine-protein kinase</keyword>